<evidence type="ECO:0000313" key="6">
    <source>
        <dbReference type="EMBL" id="SEQ88476.1"/>
    </source>
</evidence>
<dbReference type="Pfam" id="PF00578">
    <property type="entry name" value="AhpC-TSA"/>
    <property type="match status" value="1"/>
</dbReference>
<dbReference type="GO" id="GO:0030313">
    <property type="term" value="C:cell envelope"/>
    <property type="evidence" value="ECO:0007669"/>
    <property type="project" value="UniProtKB-SubCell"/>
</dbReference>
<dbReference type="Gene3D" id="3.40.30.10">
    <property type="entry name" value="Glutaredoxin"/>
    <property type="match status" value="1"/>
</dbReference>
<gene>
    <name evidence="6" type="ORF">SAMN04488023_1026</name>
</gene>
<evidence type="ECO:0000256" key="1">
    <source>
        <dbReference type="ARBA" id="ARBA00004196"/>
    </source>
</evidence>
<keyword evidence="7" id="KW-1185">Reference proteome</keyword>
<dbReference type="PROSITE" id="PS00194">
    <property type="entry name" value="THIOREDOXIN_1"/>
    <property type="match status" value="1"/>
</dbReference>
<evidence type="ECO:0000256" key="4">
    <source>
        <dbReference type="ARBA" id="ARBA00023284"/>
    </source>
</evidence>
<dbReference type="GO" id="GO:0016491">
    <property type="term" value="F:oxidoreductase activity"/>
    <property type="evidence" value="ECO:0007669"/>
    <property type="project" value="InterPro"/>
</dbReference>
<evidence type="ECO:0000256" key="2">
    <source>
        <dbReference type="ARBA" id="ARBA00022748"/>
    </source>
</evidence>
<accession>A0A1H9JNU2</accession>
<evidence type="ECO:0000259" key="5">
    <source>
        <dbReference type="PROSITE" id="PS51352"/>
    </source>
</evidence>
<reference evidence="6 7" key="1">
    <citation type="submission" date="2016-10" db="EMBL/GenBank/DDBJ databases">
        <authorList>
            <person name="de Groot N.N."/>
        </authorList>
    </citation>
    <scope>NUCLEOTIDE SEQUENCE [LARGE SCALE GENOMIC DNA]</scope>
    <source>
        <strain evidence="6 7">DSM 18610</strain>
    </source>
</reference>
<dbReference type="PROSITE" id="PS51352">
    <property type="entry name" value="THIOREDOXIN_2"/>
    <property type="match status" value="1"/>
</dbReference>
<dbReference type="GO" id="GO:0016209">
    <property type="term" value="F:antioxidant activity"/>
    <property type="evidence" value="ECO:0007669"/>
    <property type="project" value="InterPro"/>
</dbReference>
<protein>
    <submittedName>
        <fullName evidence="6">Peroxiredoxin</fullName>
    </submittedName>
</protein>
<dbReference type="EMBL" id="FOGG01000002">
    <property type="protein sequence ID" value="SEQ88476.1"/>
    <property type="molecule type" value="Genomic_DNA"/>
</dbReference>
<keyword evidence="2" id="KW-0201">Cytochrome c-type biogenesis</keyword>
<dbReference type="STRING" id="390241.SAMN04488023_1026"/>
<dbReference type="InterPro" id="IPR025380">
    <property type="entry name" value="DUF4369"/>
</dbReference>
<comment type="subcellular location">
    <subcellularLocation>
        <location evidence="1">Cell envelope</location>
    </subcellularLocation>
</comment>
<organism evidence="6 7">
    <name type="scientific">Pedobacter rhizosphaerae</name>
    <dbReference type="NCBI Taxonomy" id="390241"/>
    <lineage>
        <taxon>Bacteria</taxon>
        <taxon>Pseudomonadati</taxon>
        <taxon>Bacteroidota</taxon>
        <taxon>Sphingobacteriia</taxon>
        <taxon>Sphingobacteriales</taxon>
        <taxon>Sphingobacteriaceae</taxon>
        <taxon>Pedobacter</taxon>
    </lineage>
</organism>
<dbReference type="OrthoDB" id="750178at2"/>
<dbReference type="AlphaFoldDB" id="A0A1H9JNU2"/>
<evidence type="ECO:0000256" key="3">
    <source>
        <dbReference type="ARBA" id="ARBA00023157"/>
    </source>
</evidence>
<evidence type="ECO:0000313" key="7">
    <source>
        <dbReference type="Proteomes" id="UP000199572"/>
    </source>
</evidence>
<dbReference type="PANTHER" id="PTHR42852">
    <property type="entry name" value="THIOL:DISULFIDE INTERCHANGE PROTEIN DSBE"/>
    <property type="match status" value="1"/>
</dbReference>
<dbReference type="PANTHER" id="PTHR42852:SF6">
    <property type="entry name" value="THIOL:DISULFIDE INTERCHANGE PROTEIN DSBE"/>
    <property type="match status" value="1"/>
</dbReference>
<dbReference type="InterPro" id="IPR036249">
    <property type="entry name" value="Thioredoxin-like_sf"/>
</dbReference>
<keyword evidence="3" id="KW-1015">Disulfide bond</keyword>
<dbReference type="SUPFAM" id="SSF52833">
    <property type="entry name" value="Thioredoxin-like"/>
    <property type="match status" value="1"/>
</dbReference>
<dbReference type="Pfam" id="PF14289">
    <property type="entry name" value="DUF4369"/>
    <property type="match status" value="1"/>
</dbReference>
<dbReference type="InterPro" id="IPR050553">
    <property type="entry name" value="Thioredoxin_ResA/DsbE_sf"/>
</dbReference>
<proteinExistence type="predicted"/>
<keyword evidence="4" id="KW-0676">Redox-active center</keyword>
<dbReference type="CDD" id="cd02966">
    <property type="entry name" value="TlpA_like_family"/>
    <property type="match status" value="1"/>
</dbReference>
<dbReference type="Proteomes" id="UP000199572">
    <property type="component" value="Unassembled WGS sequence"/>
</dbReference>
<dbReference type="RefSeq" id="WP_090880389.1">
    <property type="nucleotide sequence ID" value="NZ_FOGG01000002.1"/>
</dbReference>
<dbReference type="InterPro" id="IPR000866">
    <property type="entry name" value="AhpC/TSA"/>
</dbReference>
<dbReference type="GO" id="GO:0017004">
    <property type="term" value="P:cytochrome complex assembly"/>
    <property type="evidence" value="ECO:0007669"/>
    <property type="project" value="UniProtKB-KW"/>
</dbReference>
<dbReference type="InterPro" id="IPR017937">
    <property type="entry name" value="Thioredoxin_CS"/>
</dbReference>
<dbReference type="InterPro" id="IPR013766">
    <property type="entry name" value="Thioredoxin_domain"/>
</dbReference>
<sequence length="372" mass="41428">MKTKITALAAIPFIIGISAFQMQQGYQIKGTINGADNQIIYLSHTEAEKEIKDSTTIKNGQFSFSGTVKEVQMYTLKIKGVQYQKALLLENKPITISGQKDSLFNAKITGSPETDVYYGFYNGPWKTITAKAGNIYRRLDSASQKGKIKLDAAHRKPFDDEFKALDVMNYDSIKAYVGAHPNKVAVAALVKDRFIDYPYPQQAAEMYAMFSPEVKNSFYGKAIKASLALTNRTAPGKLAPDFTMNDVAGKPLKLSELRGKYVLVDFWASWCGPCRKENPNVVAAYKKFHDKGFEILGVSLDNKKENWLKAIQDDGLTWKHVSDLKGWSNTAAAAYGVKSVPASFLLDKNGKVVAKDLRGEELDKKLTEIFRD</sequence>
<name>A0A1H9JNU2_9SPHI</name>
<feature type="domain" description="Thioredoxin" evidence="5">
    <location>
        <begin position="233"/>
        <end position="372"/>
    </location>
</feature>